<dbReference type="Gene3D" id="4.10.110.10">
    <property type="entry name" value="Spasmolytic Protein, domain 1"/>
    <property type="match status" value="1"/>
</dbReference>
<dbReference type="PRINTS" id="PR00680">
    <property type="entry name" value="PTREFOIL"/>
</dbReference>
<reference evidence="9" key="1">
    <citation type="submission" date="2025-08" db="UniProtKB">
        <authorList>
            <consortium name="RefSeq"/>
        </authorList>
    </citation>
    <scope>IDENTIFICATION</scope>
</reference>
<feature type="disulfide bond" evidence="4">
    <location>
        <begin position="48"/>
        <end position="65"/>
    </location>
</feature>
<feature type="chain" id="PRO_5047242507" evidence="6">
    <location>
        <begin position="22"/>
        <end position="121"/>
    </location>
</feature>
<dbReference type="GeneID" id="103593834"/>
<gene>
    <name evidence="9" type="primary">TFF1</name>
</gene>
<evidence type="ECO:0000256" key="4">
    <source>
        <dbReference type="PROSITE-ProRule" id="PRU00779"/>
    </source>
</evidence>
<evidence type="ECO:0000256" key="5">
    <source>
        <dbReference type="SAM" id="MobiDB-lite"/>
    </source>
</evidence>
<feature type="compositionally biased region" description="Basic and acidic residues" evidence="5">
    <location>
        <begin position="110"/>
        <end position="121"/>
    </location>
</feature>
<keyword evidence="2" id="KW-0964">Secreted</keyword>
<evidence type="ECO:0000259" key="7">
    <source>
        <dbReference type="PROSITE" id="PS51448"/>
    </source>
</evidence>
<feature type="domain" description="P-type" evidence="7">
    <location>
        <begin position="26"/>
        <end position="69"/>
    </location>
</feature>
<dbReference type="InterPro" id="IPR017994">
    <property type="entry name" value="P_trefoil_chordata"/>
</dbReference>
<protein>
    <submittedName>
        <fullName evidence="9">Trefoil factor 1</fullName>
    </submittedName>
</protein>
<dbReference type="RefSeq" id="XP_008575136.1">
    <property type="nucleotide sequence ID" value="XM_008576914.1"/>
</dbReference>
<feature type="disulfide bond" evidence="4">
    <location>
        <begin position="28"/>
        <end position="54"/>
    </location>
</feature>
<sequence length="121" mass="13106">MEHQVICTLLTVFTLVLSTLAEDQTELCDVSPRERVNCGYPGVTASDCEKKGCCFDDTVSGYPWCFYTTKSTSEAGTVRGAREQVGKRVGQRAAQARSVSAHQGAGFRAHSGDSKVLKKQV</sequence>
<evidence type="ECO:0000313" key="9">
    <source>
        <dbReference type="RefSeq" id="XP_008575136.1"/>
    </source>
</evidence>
<keyword evidence="3 4" id="KW-1015">Disulfide bond</keyword>
<dbReference type="PANTHER" id="PTHR13826:SF18">
    <property type="entry name" value="TREFOIL FACTOR 1"/>
    <property type="match status" value="1"/>
</dbReference>
<dbReference type="InterPro" id="IPR017957">
    <property type="entry name" value="P_trefoil_CS"/>
</dbReference>
<comment type="subcellular location">
    <subcellularLocation>
        <location evidence="1">Secreted</location>
    </subcellularLocation>
</comment>
<keyword evidence="8" id="KW-1185">Reference proteome</keyword>
<dbReference type="InterPro" id="IPR044913">
    <property type="entry name" value="P_trefoil_dom_sf"/>
</dbReference>
<organism evidence="8 9">
    <name type="scientific">Galeopterus variegatus</name>
    <name type="common">Malayan flying lemur</name>
    <name type="synonym">Cynocephalus variegatus</name>
    <dbReference type="NCBI Taxonomy" id="482537"/>
    <lineage>
        <taxon>Eukaryota</taxon>
        <taxon>Metazoa</taxon>
        <taxon>Chordata</taxon>
        <taxon>Craniata</taxon>
        <taxon>Vertebrata</taxon>
        <taxon>Euteleostomi</taxon>
        <taxon>Mammalia</taxon>
        <taxon>Eutheria</taxon>
        <taxon>Euarchontoglires</taxon>
        <taxon>Dermoptera</taxon>
        <taxon>Cynocephalidae</taxon>
        <taxon>Galeopterus</taxon>
    </lineage>
</organism>
<evidence type="ECO:0000256" key="6">
    <source>
        <dbReference type="SAM" id="SignalP"/>
    </source>
</evidence>
<keyword evidence="6" id="KW-0732">Signal</keyword>
<dbReference type="Pfam" id="PF00088">
    <property type="entry name" value="Trefoil"/>
    <property type="match status" value="1"/>
</dbReference>
<dbReference type="CDD" id="cd00111">
    <property type="entry name" value="Trefoil"/>
    <property type="match status" value="1"/>
</dbReference>
<feature type="signal peptide" evidence="6">
    <location>
        <begin position="1"/>
        <end position="21"/>
    </location>
</feature>
<dbReference type="SUPFAM" id="SSF57492">
    <property type="entry name" value="Trefoil"/>
    <property type="match status" value="1"/>
</dbReference>
<dbReference type="PROSITE" id="PS51448">
    <property type="entry name" value="P_TREFOIL_2"/>
    <property type="match status" value="1"/>
</dbReference>
<dbReference type="PROSITE" id="PS00025">
    <property type="entry name" value="P_TREFOIL_1"/>
    <property type="match status" value="1"/>
</dbReference>
<evidence type="ECO:0000256" key="1">
    <source>
        <dbReference type="ARBA" id="ARBA00004613"/>
    </source>
</evidence>
<feature type="disulfide bond" evidence="4">
    <location>
        <begin position="38"/>
        <end position="53"/>
    </location>
</feature>
<proteinExistence type="predicted"/>
<dbReference type="SMART" id="SM00018">
    <property type="entry name" value="PD"/>
    <property type="match status" value="1"/>
</dbReference>
<feature type="region of interest" description="Disordered" evidence="5">
    <location>
        <begin position="98"/>
        <end position="121"/>
    </location>
</feature>
<dbReference type="Proteomes" id="UP000694923">
    <property type="component" value="Unplaced"/>
</dbReference>
<name>A0ABM0R3E5_GALVR</name>
<evidence type="ECO:0000256" key="2">
    <source>
        <dbReference type="ARBA" id="ARBA00022525"/>
    </source>
</evidence>
<accession>A0ABM0R3E5</accession>
<dbReference type="InterPro" id="IPR000519">
    <property type="entry name" value="P_trefoil_dom"/>
</dbReference>
<evidence type="ECO:0000313" key="8">
    <source>
        <dbReference type="Proteomes" id="UP000694923"/>
    </source>
</evidence>
<evidence type="ECO:0000256" key="3">
    <source>
        <dbReference type="ARBA" id="ARBA00023157"/>
    </source>
</evidence>
<dbReference type="PANTHER" id="PTHR13826">
    <property type="entry name" value="INTESTINAL TREFOIL FACTOR-RELATED"/>
    <property type="match status" value="1"/>
</dbReference>